<reference evidence="1 2" key="1">
    <citation type="submission" date="2019-12" db="EMBL/GenBank/DDBJ databases">
        <title>Genomic-based taxomic classification of the family Erythrobacteraceae.</title>
        <authorList>
            <person name="Xu L."/>
        </authorList>
    </citation>
    <scope>NUCLEOTIDE SEQUENCE [LARGE SCALE GENOMIC DNA]</scope>
    <source>
        <strain evidence="1 2">JCM 17468</strain>
    </source>
</reference>
<organism evidence="1 2">
    <name type="scientific">Qipengyuania pelagi</name>
    <dbReference type="NCBI Taxonomy" id="994320"/>
    <lineage>
        <taxon>Bacteria</taxon>
        <taxon>Pseudomonadati</taxon>
        <taxon>Pseudomonadota</taxon>
        <taxon>Alphaproteobacteria</taxon>
        <taxon>Sphingomonadales</taxon>
        <taxon>Erythrobacteraceae</taxon>
        <taxon>Qipengyuania</taxon>
    </lineage>
</organism>
<proteinExistence type="predicted"/>
<dbReference type="OrthoDB" id="7410588at2"/>
<comment type="caution">
    <text evidence="1">The sequence shown here is derived from an EMBL/GenBank/DDBJ whole genome shotgun (WGS) entry which is preliminary data.</text>
</comment>
<dbReference type="EMBL" id="WTYD01000002">
    <property type="protein sequence ID" value="MXO54978.1"/>
    <property type="molecule type" value="Genomic_DNA"/>
</dbReference>
<accession>A0A844YDF3</accession>
<protein>
    <submittedName>
        <fullName evidence="1">Uncharacterized protein</fullName>
    </submittedName>
</protein>
<dbReference type="Proteomes" id="UP000430272">
    <property type="component" value="Unassembled WGS sequence"/>
</dbReference>
<evidence type="ECO:0000313" key="1">
    <source>
        <dbReference type="EMBL" id="MXO54978.1"/>
    </source>
</evidence>
<dbReference type="AlphaFoldDB" id="A0A844YDF3"/>
<gene>
    <name evidence="1" type="ORF">GRI47_13305</name>
</gene>
<evidence type="ECO:0000313" key="2">
    <source>
        <dbReference type="Proteomes" id="UP000430272"/>
    </source>
</evidence>
<keyword evidence="2" id="KW-1185">Reference proteome</keyword>
<name>A0A844YDF3_9SPHN</name>
<sequence length="60" mass="6990">MPEDLCAIDDELKAIYHGPDSVCVWVFETREDRNRFVEETAGMKKAEREAVFEARFRGQP</sequence>